<proteinExistence type="predicted"/>
<accession>A6DF45</accession>
<evidence type="ECO:0000313" key="1">
    <source>
        <dbReference type="EMBL" id="EDM29425.1"/>
    </source>
</evidence>
<dbReference type="AlphaFoldDB" id="A6DF45"/>
<protein>
    <submittedName>
        <fullName evidence="1">Uncharacterized protein</fullName>
    </submittedName>
</protein>
<sequence length="75" mass="8862">MMGGDLSTKKVPSHRWGPTLSTNARLHNFRYAFLMYVERNSEANFLKCLYDLFCKFIEIKRLWHALMQPKLALRG</sequence>
<dbReference type="EMBL" id="ABCK01000001">
    <property type="protein sequence ID" value="EDM29425.1"/>
    <property type="molecule type" value="Genomic_DNA"/>
</dbReference>
<gene>
    <name evidence="1" type="ORF">LNTAR_16783</name>
</gene>
<organism evidence="1 2">
    <name type="scientific">Lentisphaera araneosa HTCC2155</name>
    <dbReference type="NCBI Taxonomy" id="313628"/>
    <lineage>
        <taxon>Bacteria</taxon>
        <taxon>Pseudomonadati</taxon>
        <taxon>Lentisphaerota</taxon>
        <taxon>Lentisphaeria</taxon>
        <taxon>Lentisphaerales</taxon>
        <taxon>Lentisphaeraceae</taxon>
        <taxon>Lentisphaera</taxon>
    </lineage>
</organism>
<keyword evidence="2" id="KW-1185">Reference proteome</keyword>
<reference evidence="1 2" key="1">
    <citation type="journal article" date="2010" name="J. Bacteriol.">
        <title>Genome sequence of Lentisphaera araneosa HTCC2155T, the type species of the order Lentisphaerales in the phylum Lentisphaerae.</title>
        <authorList>
            <person name="Thrash J.C."/>
            <person name="Cho J.C."/>
            <person name="Vergin K.L."/>
            <person name="Morris R.M."/>
            <person name="Giovannoni S.J."/>
        </authorList>
    </citation>
    <scope>NUCLEOTIDE SEQUENCE [LARGE SCALE GENOMIC DNA]</scope>
    <source>
        <strain evidence="1 2">HTCC2155</strain>
    </source>
</reference>
<dbReference type="STRING" id="313628.LNTAR_16783"/>
<comment type="caution">
    <text evidence="1">The sequence shown here is derived from an EMBL/GenBank/DDBJ whole genome shotgun (WGS) entry which is preliminary data.</text>
</comment>
<dbReference type="Proteomes" id="UP000004947">
    <property type="component" value="Unassembled WGS sequence"/>
</dbReference>
<evidence type="ECO:0000313" key="2">
    <source>
        <dbReference type="Proteomes" id="UP000004947"/>
    </source>
</evidence>
<name>A6DF45_9BACT</name>